<reference evidence="2 3" key="1">
    <citation type="journal article" date="2014" name="Proc. Natl. Acad. Sci. U.S.A.">
        <title>Trajectory and genomic determinants of fungal-pathogen speciation and host adaptation.</title>
        <authorList>
            <person name="Hu X."/>
            <person name="Xiao G."/>
            <person name="Zheng P."/>
            <person name="Shang Y."/>
            <person name="Su Y."/>
            <person name="Zhang X."/>
            <person name="Liu X."/>
            <person name="Zhan S."/>
            <person name="St Leger R.J."/>
            <person name="Wang C."/>
        </authorList>
    </citation>
    <scope>NUCLEOTIDE SEQUENCE [LARGE SCALE GENOMIC DNA]</scope>
    <source>
        <strain evidence="2 3">ARSEF 977</strain>
    </source>
</reference>
<proteinExistence type="predicted"/>
<dbReference type="EMBL" id="AZNH01000070">
    <property type="protein sequence ID" value="KID82980.1"/>
    <property type="molecule type" value="Genomic_DNA"/>
</dbReference>
<dbReference type="HOGENOM" id="CLU_058267_2_1_1"/>
<keyword evidence="3" id="KW-1185">Reference proteome</keyword>
<sequence>MYKGIRVLPWEAASVIQKQILNIKNSCWLAAGLFDLDSILDSQLVPLPPCVLSYTAVSALLVGTAIANPFPPSVTVKHDAPTKIAHYTPKFPSGGNYMPSRASRHTTKSPRPLKRETSERVHNTNLANYNANYNANNIKDGVGGGNDSYTMYSGDGSTSAGWPSKSRWVSFEDMFNNYKSTMLNSCAWNGWGPNNSGPEVVSKARLPIDHRFILAVVMQESSGCVRAPTTNYGVRNPGLMQDHNGAASCNDAGKVHNACPSDTIYQMISEGTAGTDDGDGLANCINGAGRDDVAAFYRAARIYNSGSVSSTGQLQDGIATHCYASDIANRLTVWVGAASKCTCDSDPGSCGTKTN</sequence>
<organism evidence="2 3">
    <name type="scientific">Metarhizium guizhouense (strain ARSEF 977)</name>
    <dbReference type="NCBI Taxonomy" id="1276136"/>
    <lineage>
        <taxon>Eukaryota</taxon>
        <taxon>Fungi</taxon>
        <taxon>Dikarya</taxon>
        <taxon>Ascomycota</taxon>
        <taxon>Pezizomycotina</taxon>
        <taxon>Sordariomycetes</taxon>
        <taxon>Hypocreomycetidae</taxon>
        <taxon>Hypocreales</taxon>
        <taxon>Clavicipitaceae</taxon>
        <taxon>Metarhizium</taxon>
    </lineage>
</organism>
<keyword evidence="2" id="KW-0378">Hydrolase</keyword>
<protein>
    <submittedName>
        <fullName evidence="2">Glycoside hydrolase</fullName>
    </submittedName>
</protein>
<accession>A0A0B4G8D5</accession>
<comment type="caution">
    <text evidence="2">The sequence shown here is derived from an EMBL/GenBank/DDBJ whole genome shotgun (WGS) entry which is preliminary data.</text>
</comment>
<evidence type="ECO:0000256" key="1">
    <source>
        <dbReference type="SAM" id="MobiDB-lite"/>
    </source>
</evidence>
<name>A0A0B4G8D5_METGA</name>
<evidence type="ECO:0000313" key="3">
    <source>
        <dbReference type="Proteomes" id="UP000031192"/>
    </source>
</evidence>
<evidence type="ECO:0000313" key="2">
    <source>
        <dbReference type="EMBL" id="KID82980.1"/>
    </source>
</evidence>
<dbReference type="GO" id="GO:0016787">
    <property type="term" value="F:hydrolase activity"/>
    <property type="evidence" value="ECO:0007669"/>
    <property type="project" value="UniProtKB-KW"/>
</dbReference>
<feature type="region of interest" description="Disordered" evidence="1">
    <location>
        <begin position="95"/>
        <end position="118"/>
    </location>
</feature>
<gene>
    <name evidence="2" type="ORF">MGU_09737</name>
</gene>
<feature type="compositionally biased region" description="Basic residues" evidence="1">
    <location>
        <begin position="102"/>
        <end position="112"/>
    </location>
</feature>
<dbReference type="Proteomes" id="UP000031192">
    <property type="component" value="Unassembled WGS sequence"/>
</dbReference>
<dbReference type="AlphaFoldDB" id="A0A0B4G8D5"/>